<dbReference type="Pfam" id="PF21959">
    <property type="entry name" value="DUF6923"/>
    <property type="match status" value="1"/>
</dbReference>
<dbReference type="InterPro" id="IPR011041">
    <property type="entry name" value="Quinoprot_gluc/sorb_DH_b-prop"/>
</dbReference>
<feature type="domain" description="DUF6923" evidence="1">
    <location>
        <begin position="131"/>
        <end position="362"/>
    </location>
</feature>
<protein>
    <recommendedName>
        <fullName evidence="1">DUF6923 domain-containing protein</fullName>
    </recommendedName>
</protein>
<accession>A0ABR4E9S8</accession>
<proteinExistence type="predicted"/>
<dbReference type="Proteomes" id="UP001600888">
    <property type="component" value="Unassembled WGS sequence"/>
</dbReference>
<evidence type="ECO:0000313" key="3">
    <source>
        <dbReference type="Proteomes" id="UP001600888"/>
    </source>
</evidence>
<keyword evidence="3" id="KW-1185">Reference proteome</keyword>
<organism evidence="2 3">
    <name type="scientific">Diaporthe vaccinii</name>
    <dbReference type="NCBI Taxonomy" id="105482"/>
    <lineage>
        <taxon>Eukaryota</taxon>
        <taxon>Fungi</taxon>
        <taxon>Dikarya</taxon>
        <taxon>Ascomycota</taxon>
        <taxon>Pezizomycotina</taxon>
        <taxon>Sordariomycetes</taxon>
        <taxon>Sordariomycetidae</taxon>
        <taxon>Diaporthales</taxon>
        <taxon>Diaporthaceae</taxon>
        <taxon>Diaporthe</taxon>
        <taxon>Diaporthe eres species complex</taxon>
    </lineage>
</organism>
<dbReference type="EMBL" id="JBAWTH010000078">
    <property type="protein sequence ID" value="KAL2279177.1"/>
    <property type="molecule type" value="Genomic_DNA"/>
</dbReference>
<sequence>MSPHPQEPALFHVVVLKLIKIYHSVNHRIYERIFVKQRIYERIFVKQRIYKRIFVKQRIYERIFVKQRIYKRIFVKQRIYECIFVKQRIYECIVKHRVDRFSYSHPVAKINLVANGATASVKSPIYTDAPNAMAYHTGDDYMYAVAQKSGQNGQVIRIGSDGGSRAVAGVTVGTTSSITSGTIDPDGYFWVAWLNGQQYAKIDLRISSVGTSDYGTTVLSGTTNLLSLNSQAQYYQINDWAAMGPTSGTGNRNGMLYTVAGQGGQGTSTGYRSLLLTMTTANPPAWAVVQTYTNFNGGTNLGGITGKADWGAIYPSSDGYLYATENTTGLIYRFNLNSPSTPPELVLQGPAGTTNDGARCVTAPVI</sequence>
<evidence type="ECO:0000259" key="1">
    <source>
        <dbReference type="Pfam" id="PF21959"/>
    </source>
</evidence>
<dbReference type="InterPro" id="IPR054215">
    <property type="entry name" value="DUF6923"/>
</dbReference>
<evidence type="ECO:0000313" key="2">
    <source>
        <dbReference type="EMBL" id="KAL2279177.1"/>
    </source>
</evidence>
<name>A0ABR4E9S8_9PEZI</name>
<dbReference type="SUPFAM" id="SSF50952">
    <property type="entry name" value="Soluble quinoprotein glucose dehydrogenase"/>
    <property type="match status" value="1"/>
</dbReference>
<comment type="caution">
    <text evidence="2">The sequence shown here is derived from an EMBL/GenBank/DDBJ whole genome shotgun (WGS) entry which is preliminary data.</text>
</comment>
<reference evidence="2 3" key="1">
    <citation type="submission" date="2024-03" db="EMBL/GenBank/DDBJ databases">
        <title>A high-quality draft genome sequence of Diaporthe vaccinii, a causative agent of upright dieback and viscid rot disease in cranberry plants.</title>
        <authorList>
            <person name="Sarrasin M."/>
            <person name="Lang B.F."/>
            <person name="Burger G."/>
        </authorList>
    </citation>
    <scope>NUCLEOTIDE SEQUENCE [LARGE SCALE GENOMIC DNA]</scope>
    <source>
        <strain evidence="2 3">IS7</strain>
    </source>
</reference>
<gene>
    <name evidence="2" type="ORF">FJTKL_13566</name>
</gene>